<reference evidence="1" key="1">
    <citation type="submission" date="2023-08" db="EMBL/GenBank/DDBJ databases">
        <authorList>
            <person name="Alioto T."/>
            <person name="Alioto T."/>
            <person name="Gomez Garrido J."/>
        </authorList>
    </citation>
    <scope>NUCLEOTIDE SEQUENCE</scope>
</reference>
<gene>
    <name evidence="1" type="ORF">XNOV1_A037515</name>
</gene>
<dbReference type="AlphaFoldDB" id="A0AAV1FEW5"/>
<sequence length="215" mass="22423">MTVLSCLPWRTFTQPVNICHNRARLPRRGSTTFLKCVQTFTSAALQGTSVTGTLPPSHHPSPSGKRCHLIARPATLLLLLLSLNHGTGPDTNEYRLLSFFCRCGVFSSLSCHKAVPVNSGGTTLQNVREETNGEGACGQQFGGGGEGRGSGGGGCCSNLRSRGRPLKLSQMSVSSQIQALHPDVCCFIGSSSGGGGGGGGVQSVLNVKPALTQRQ</sequence>
<dbReference type="Proteomes" id="UP001178508">
    <property type="component" value="Chromosome 6"/>
</dbReference>
<protein>
    <submittedName>
        <fullName evidence="1">Uncharacterized protein</fullName>
    </submittedName>
</protein>
<keyword evidence="2" id="KW-1185">Reference proteome</keyword>
<evidence type="ECO:0000313" key="2">
    <source>
        <dbReference type="Proteomes" id="UP001178508"/>
    </source>
</evidence>
<organism evidence="1 2">
    <name type="scientific">Xyrichtys novacula</name>
    <name type="common">Pearly razorfish</name>
    <name type="synonym">Hemipteronotus novacula</name>
    <dbReference type="NCBI Taxonomy" id="13765"/>
    <lineage>
        <taxon>Eukaryota</taxon>
        <taxon>Metazoa</taxon>
        <taxon>Chordata</taxon>
        <taxon>Craniata</taxon>
        <taxon>Vertebrata</taxon>
        <taxon>Euteleostomi</taxon>
        <taxon>Actinopterygii</taxon>
        <taxon>Neopterygii</taxon>
        <taxon>Teleostei</taxon>
        <taxon>Neoteleostei</taxon>
        <taxon>Acanthomorphata</taxon>
        <taxon>Eupercaria</taxon>
        <taxon>Labriformes</taxon>
        <taxon>Labridae</taxon>
        <taxon>Xyrichtys</taxon>
    </lineage>
</organism>
<evidence type="ECO:0000313" key="1">
    <source>
        <dbReference type="EMBL" id="CAJ1059244.1"/>
    </source>
</evidence>
<proteinExistence type="predicted"/>
<dbReference type="EMBL" id="OY660869">
    <property type="protein sequence ID" value="CAJ1059244.1"/>
    <property type="molecule type" value="Genomic_DNA"/>
</dbReference>
<accession>A0AAV1FEW5</accession>
<name>A0AAV1FEW5_XYRNO</name>